<dbReference type="KEGG" id="mha:HF1_01560"/>
<keyword evidence="2" id="KW-1185">Reference proteome</keyword>
<sequence length="210" mass="23970">MDSKAKLLLGLSGVGTTGGVGAFFAFPHRSKEEERESILTVISSQERRFVLSTSNDVHNAQWGAIVKEIKDDVIAKTEIGDPIDESRLKSWCEETSKKTFYKDDLLIKFDFRCTRNTILTEVIEKLESNKSLIEFNDSAGWTSQYNDYKTNATDPKLQITLEGKKITNSDMSSRQDNDIRDWCKSMNNTLFEESESDSYKTFTKWCIKST</sequence>
<reference evidence="1 2" key="1">
    <citation type="journal article" date="2011" name="J. Bacteriol.">
        <title>Complete genome sequence of Mycoplasma haemofelis, a hemotropic mycoplasma.</title>
        <authorList>
            <person name="Barker E.N."/>
            <person name="Helps C.R."/>
            <person name="Peters I.R."/>
            <person name="Darby A.C."/>
            <person name="Radford A.D."/>
            <person name="Tasker S."/>
        </authorList>
    </citation>
    <scope>NUCLEOTIDE SEQUENCE [LARGE SCALE GENOMIC DNA]</scope>
    <source>
        <strain evidence="1 2">Langford 1</strain>
    </source>
</reference>
<evidence type="ECO:0000313" key="2">
    <source>
        <dbReference type="Proteomes" id="UP000008637"/>
    </source>
</evidence>
<protein>
    <submittedName>
        <fullName evidence="1">Uncharacterized protein</fullName>
    </submittedName>
</protein>
<proteinExistence type="predicted"/>
<dbReference type="HOGENOM" id="CLU_114919_1_0_14"/>
<accession>E8ZKJ8</accession>
<gene>
    <name evidence="1" type="ordered locus">HF1_01560</name>
</gene>
<name>E8ZKJ8_MYCHL</name>
<organism evidence="1 2">
    <name type="scientific">Mycoplasma haemofelis (strain Langford 1)</name>
    <name type="common">Haemobartonella felis</name>
    <dbReference type="NCBI Taxonomy" id="941640"/>
    <lineage>
        <taxon>Bacteria</taxon>
        <taxon>Bacillati</taxon>
        <taxon>Mycoplasmatota</taxon>
        <taxon>Mollicutes</taxon>
        <taxon>Mycoplasmataceae</taxon>
        <taxon>Mycoplasma</taxon>
    </lineage>
</organism>
<dbReference type="AlphaFoldDB" id="E8ZKJ8"/>
<dbReference type="Proteomes" id="UP000008637">
    <property type="component" value="Chromosome"/>
</dbReference>
<evidence type="ECO:0000313" key="1">
    <source>
        <dbReference type="EMBL" id="CBY92164.1"/>
    </source>
</evidence>
<dbReference type="EMBL" id="FR773153">
    <property type="protein sequence ID" value="CBY92164.1"/>
    <property type="molecule type" value="Genomic_DNA"/>
</dbReference>